<evidence type="ECO:0000313" key="4">
    <source>
        <dbReference type="RefSeq" id="XP_032831250.1"/>
    </source>
</evidence>
<dbReference type="Proteomes" id="UP001318040">
    <property type="component" value="Chromosome 56"/>
</dbReference>
<dbReference type="GeneID" id="116954661"/>
<evidence type="ECO:0000256" key="2">
    <source>
        <dbReference type="SAM" id="Phobius"/>
    </source>
</evidence>
<proteinExistence type="predicted"/>
<reference evidence="4" key="1">
    <citation type="submission" date="2025-08" db="UniProtKB">
        <authorList>
            <consortium name="RefSeq"/>
        </authorList>
    </citation>
    <scope>IDENTIFICATION</scope>
    <source>
        <tissue evidence="4">Sperm</tissue>
    </source>
</reference>
<feature type="transmembrane region" description="Helical" evidence="2">
    <location>
        <begin position="77"/>
        <end position="94"/>
    </location>
</feature>
<organism evidence="3 4">
    <name type="scientific">Petromyzon marinus</name>
    <name type="common">Sea lamprey</name>
    <dbReference type="NCBI Taxonomy" id="7757"/>
    <lineage>
        <taxon>Eukaryota</taxon>
        <taxon>Metazoa</taxon>
        <taxon>Chordata</taxon>
        <taxon>Craniata</taxon>
        <taxon>Vertebrata</taxon>
        <taxon>Cyclostomata</taxon>
        <taxon>Hyperoartia</taxon>
        <taxon>Petromyzontiformes</taxon>
        <taxon>Petromyzontidae</taxon>
        <taxon>Petromyzon</taxon>
    </lineage>
</organism>
<dbReference type="InterPro" id="IPR031833">
    <property type="entry name" value="DUF4748"/>
</dbReference>
<dbReference type="KEGG" id="pmrn:116954661"/>
<keyword evidence="2" id="KW-0812">Transmembrane</keyword>
<dbReference type="RefSeq" id="XP_032831250.1">
    <property type="nucleotide sequence ID" value="XM_032975359.1"/>
</dbReference>
<gene>
    <name evidence="4" type="primary">LOC116954661</name>
</gene>
<feature type="region of interest" description="Disordered" evidence="1">
    <location>
        <begin position="29"/>
        <end position="69"/>
    </location>
</feature>
<evidence type="ECO:0000313" key="3">
    <source>
        <dbReference type="Proteomes" id="UP001318040"/>
    </source>
</evidence>
<sequence length="124" mass="13764">MMSGLAAWRFAFSAAPSRGLLGARSARFHGAAGRLRQQQQQQRRPPPGGAGSVKQRLYNDPNYIPQRPAKNPMKSVGWAWLIGMPVGVTLFILAKGQVERNRAKQLSARRRMQLANVEDAETRP</sequence>
<feature type="compositionally biased region" description="Low complexity" evidence="1">
    <location>
        <begin position="30"/>
        <end position="43"/>
    </location>
</feature>
<keyword evidence="3" id="KW-1185">Reference proteome</keyword>
<protein>
    <submittedName>
        <fullName evidence="4">Uncharacterized protein LOC116954661</fullName>
    </submittedName>
</protein>
<keyword evidence="2" id="KW-0472">Membrane</keyword>
<dbReference type="AlphaFoldDB" id="A0AAJ7U7N8"/>
<evidence type="ECO:0000256" key="1">
    <source>
        <dbReference type="SAM" id="MobiDB-lite"/>
    </source>
</evidence>
<keyword evidence="2" id="KW-1133">Transmembrane helix</keyword>
<accession>A0AAJ7U7N8</accession>
<name>A0AAJ7U7N8_PETMA</name>
<dbReference type="Pfam" id="PF15932">
    <property type="entry name" value="DUF4748"/>
    <property type="match status" value="1"/>
</dbReference>